<name>A0ACC0ZTN6_9ROSI</name>
<sequence length="628" mass="71616">MGREGIQNIQLVEGNSSNLQANFTDQGSRKGKLQSAVPVPNYEYQIVPLDLSASEDVSIWSTLWRVVKGYLSWVLFKWSTPTLVFHRICCLRGNIMFMLYITWRRVTESINWRLALVFISFCSVRDIDWHDHREMFSLFLFQFSVLLSRYAFVFEPKIEILISGAVLRLLCYTLIVTELLFEKKPSSEPAFDLGYQNKELTYSSFVFTMQRVDEVMKIRLPGNKCLVMVYLHHKYNKRAIAVLFLILEAISCLLDFTGKGKLVFIVAALVLALLVFFPTLWVYFKERSTRLPDERPIANVELLFSGIQLLTTLLHLTFELKGVYDKYNLSFLPLAFAFYRVFSAVSAFRKEHENGIYNAAEPPAENQVNQHVDHEILWKLRDETSLAEKVLWGDRPRWDVLYLDISNAAHYLREDEISWGFSGAIMALFSLKLTNAVNSAWLPGKYSSPEKKSVKSLIYIGAVERTCLSRCCGGAADLEVLNRLMRWQLEKAQQAPVVARSVASEVKRAGVVDTASGIAKSVYTKYKPTAKELYSKYEPKAEQCAVSTWRKLNQLPLFPQVAQVFVPTAAYCSEKYNETVLSTAEKGYRVSTYLPLVPTKRIAKVFSNEVAESQPLVSAGHETDVSVL</sequence>
<proteinExistence type="predicted"/>
<evidence type="ECO:0000313" key="1">
    <source>
        <dbReference type="EMBL" id="KAJ0078560.1"/>
    </source>
</evidence>
<dbReference type="Proteomes" id="UP001164250">
    <property type="component" value="Chromosome 13"/>
</dbReference>
<organism evidence="1 2">
    <name type="scientific">Pistacia atlantica</name>
    <dbReference type="NCBI Taxonomy" id="434234"/>
    <lineage>
        <taxon>Eukaryota</taxon>
        <taxon>Viridiplantae</taxon>
        <taxon>Streptophyta</taxon>
        <taxon>Embryophyta</taxon>
        <taxon>Tracheophyta</taxon>
        <taxon>Spermatophyta</taxon>
        <taxon>Magnoliopsida</taxon>
        <taxon>eudicotyledons</taxon>
        <taxon>Gunneridae</taxon>
        <taxon>Pentapetalae</taxon>
        <taxon>rosids</taxon>
        <taxon>malvids</taxon>
        <taxon>Sapindales</taxon>
        <taxon>Anacardiaceae</taxon>
        <taxon>Pistacia</taxon>
    </lineage>
</organism>
<evidence type="ECO:0000313" key="2">
    <source>
        <dbReference type="Proteomes" id="UP001164250"/>
    </source>
</evidence>
<dbReference type="EMBL" id="CM047909">
    <property type="protein sequence ID" value="KAJ0078560.1"/>
    <property type="molecule type" value="Genomic_DNA"/>
</dbReference>
<reference evidence="2" key="1">
    <citation type="journal article" date="2023" name="G3 (Bethesda)">
        <title>Genome assembly and association tests identify interacting loci associated with vigor, precocity, and sex in interspecific pistachio rootstocks.</title>
        <authorList>
            <person name="Palmer W."/>
            <person name="Jacygrad E."/>
            <person name="Sagayaradj S."/>
            <person name="Cavanaugh K."/>
            <person name="Han R."/>
            <person name="Bertier L."/>
            <person name="Beede B."/>
            <person name="Kafkas S."/>
            <person name="Golino D."/>
            <person name="Preece J."/>
            <person name="Michelmore R."/>
        </authorList>
    </citation>
    <scope>NUCLEOTIDE SEQUENCE [LARGE SCALE GENOMIC DNA]</scope>
</reference>
<accession>A0ACC0ZTN6</accession>
<protein>
    <submittedName>
        <fullName evidence="1">Uncharacterized protein</fullName>
    </submittedName>
</protein>
<keyword evidence="2" id="KW-1185">Reference proteome</keyword>
<gene>
    <name evidence="1" type="ORF">Patl1_22515</name>
</gene>
<comment type="caution">
    <text evidence="1">The sequence shown here is derived from an EMBL/GenBank/DDBJ whole genome shotgun (WGS) entry which is preliminary data.</text>
</comment>